<reference evidence="2 3" key="1">
    <citation type="submission" date="2023-07" db="EMBL/GenBank/DDBJ databases">
        <title>Sorghum-associated microbial communities from plants grown in Nebraska, USA.</title>
        <authorList>
            <person name="Schachtman D."/>
        </authorList>
    </citation>
    <scope>NUCLEOTIDE SEQUENCE [LARGE SCALE GENOMIC DNA]</scope>
    <source>
        <strain evidence="2 3">CC60</strain>
    </source>
</reference>
<gene>
    <name evidence="2" type="ORF">J2T07_002348</name>
</gene>
<protein>
    <submittedName>
        <fullName evidence="2">AlkP superfamily pyrophosphatase or phosphodiesterase</fullName>
    </submittedName>
</protein>
<feature type="signal peptide" evidence="1">
    <location>
        <begin position="1"/>
        <end position="23"/>
    </location>
</feature>
<organism evidence="2 3">
    <name type="scientific">Luteibacter jiangsuensis</name>
    <dbReference type="NCBI Taxonomy" id="637577"/>
    <lineage>
        <taxon>Bacteria</taxon>
        <taxon>Pseudomonadati</taxon>
        <taxon>Pseudomonadota</taxon>
        <taxon>Gammaproteobacteria</taxon>
        <taxon>Lysobacterales</taxon>
        <taxon>Rhodanobacteraceae</taxon>
        <taxon>Luteibacter</taxon>
    </lineage>
</organism>
<dbReference type="CDD" id="cd16018">
    <property type="entry name" value="Enpp"/>
    <property type="match status" value="1"/>
</dbReference>
<dbReference type="PANTHER" id="PTHR10151:SF120">
    <property type="entry name" value="BIS(5'-ADENOSYL)-TRIPHOSPHATASE"/>
    <property type="match status" value="1"/>
</dbReference>
<proteinExistence type="predicted"/>
<dbReference type="Proteomes" id="UP001237737">
    <property type="component" value="Unassembled WGS sequence"/>
</dbReference>
<keyword evidence="3" id="KW-1185">Reference proteome</keyword>
<dbReference type="SUPFAM" id="SSF53649">
    <property type="entry name" value="Alkaline phosphatase-like"/>
    <property type="match status" value="1"/>
</dbReference>
<feature type="chain" id="PRO_5046666517" evidence="1">
    <location>
        <begin position="24"/>
        <end position="420"/>
    </location>
</feature>
<name>A0ABT9SYS8_9GAMM</name>
<sequence length="420" mass="45834">MNVTLPRCGAFVALLLVALSGCATRSAKPAVSPPTPQAVLLVSIDAFRADYIDRGLTPNLVAMARDGVTAPYMLPSFPSLTFPNHYTLVTGRVPDRNGIVNNTMRDATLGNFSLSNHAATRDGRWWDEAEPIWVTAQKQGLHTATMFWPGTEAAIHGVRPDHWIPFDDSLTSRQRVDKLMSWIDEPGPKPVFDTLYFDAVDHAGHESGPDSEPLNAALREVDDAMGYLIAQLRQRGLYDTMNIVVVSDHGMADVPRGNIVFADQETDLDALDAVSYGVVSTFNPKPGVDGSRAVARLLGPHEHMRCYRKEDLPARLEYGRNPRVPAYICLADTGWAIISHAVLAKRTMPMSRGEHGYDNLDPTMRALFVAHGPAFGRGVTIAPFPNVDVYPLLAHLLGIAPLPNDGRLERVKAALAPAGH</sequence>
<dbReference type="PANTHER" id="PTHR10151">
    <property type="entry name" value="ECTONUCLEOTIDE PYROPHOSPHATASE/PHOSPHODIESTERASE"/>
    <property type="match status" value="1"/>
</dbReference>
<comment type="caution">
    <text evidence="2">The sequence shown here is derived from an EMBL/GenBank/DDBJ whole genome shotgun (WGS) entry which is preliminary data.</text>
</comment>
<dbReference type="Gene3D" id="3.30.1360.180">
    <property type="match status" value="1"/>
</dbReference>
<dbReference type="Gene3D" id="3.40.720.10">
    <property type="entry name" value="Alkaline Phosphatase, subunit A"/>
    <property type="match status" value="1"/>
</dbReference>
<accession>A0ABT9SYS8</accession>
<dbReference type="PROSITE" id="PS51257">
    <property type="entry name" value="PROKAR_LIPOPROTEIN"/>
    <property type="match status" value="1"/>
</dbReference>
<dbReference type="InterPro" id="IPR017850">
    <property type="entry name" value="Alkaline_phosphatase_core_sf"/>
</dbReference>
<evidence type="ECO:0000313" key="3">
    <source>
        <dbReference type="Proteomes" id="UP001237737"/>
    </source>
</evidence>
<evidence type="ECO:0000256" key="1">
    <source>
        <dbReference type="SAM" id="SignalP"/>
    </source>
</evidence>
<dbReference type="EMBL" id="JAUSSK010000003">
    <property type="protein sequence ID" value="MDQ0010158.1"/>
    <property type="molecule type" value="Genomic_DNA"/>
</dbReference>
<dbReference type="Pfam" id="PF01663">
    <property type="entry name" value="Phosphodiest"/>
    <property type="match status" value="1"/>
</dbReference>
<dbReference type="InterPro" id="IPR002591">
    <property type="entry name" value="Phosphodiest/P_Trfase"/>
</dbReference>
<evidence type="ECO:0000313" key="2">
    <source>
        <dbReference type="EMBL" id="MDQ0010158.1"/>
    </source>
</evidence>
<keyword evidence="1" id="KW-0732">Signal</keyword>
<dbReference type="RefSeq" id="WP_306850187.1">
    <property type="nucleotide sequence ID" value="NZ_JAUSSK010000003.1"/>
</dbReference>